<dbReference type="InterPro" id="IPR003594">
    <property type="entry name" value="HATPase_dom"/>
</dbReference>
<dbReference type="CDD" id="cd06225">
    <property type="entry name" value="HAMP"/>
    <property type="match status" value="1"/>
</dbReference>
<dbReference type="SMART" id="SM00387">
    <property type="entry name" value="HATPase_c"/>
    <property type="match status" value="1"/>
</dbReference>
<evidence type="ECO:0000256" key="2">
    <source>
        <dbReference type="ARBA" id="ARBA00004651"/>
    </source>
</evidence>
<evidence type="ECO:0000256" key="13">
    <source>
        <dbReference type="ARBA" id="ARBA00023136"/>
    </source>
</evidence>
<keyword evidence="6" id="KW-0808">Transferase</keyword>
<keyword evidence="11 14" id="KW-1133">Transmembrane helix</keyword>
<evidence type="ECO:0000256" key="11">
    <source>
        <dbReference type="ARBA" id="ARBA00022989"/>
    </source>
</evidence>
<dbReference type="Pfam" id="PF00672">
    <property type="entry name" value="HAMP"/>
    <property type="match status" value="1"/>
</dbReference>
<dbReference type="FunFam" id="3.30.565.10:FF:000006">
    <property type="entry name" value="Sensor histidine kinase WalK"/>
    <property type="match status" value="1"/>
</dbReference>
<dbReference type="STRING" id="290052.ASU35_01410"/>
<dbReference type="RefSeq" id="WP_058352205.1">
    <property type="nucleotide sequence ID" value="NZ_CABMMD010000112.1"/>
</dbReference>
<sequence length="473" mass="53811">MKRSLLVKFVVCYLFMGISIFTILNTFGINRIQHSLVENKKDVIYEEAGIISSEYMNNYYMDQLSLGSLRIQLGTIDTFLNARIWIVQTDGTVILDTRDSSIVRNQVNINELNPDFLENTFSEDNSFPKIFSEKMLSVVYPVTTNYQIKGFIVLHTPLAAIASESIYYTDIINICFLIFMVLMLFVMAYLFYVTVVPLHSIAKAAKEYSDGNFDYPLEIGSHDEYRTLAGSVSYMAGEIKSLDDYQKKFVANISHDFRSPLTSIKGYAEAILDGTIPVEMQGKYLEIILFETERLTKLTTNLLELNRFENKGVLLDITTFDINQVIKKTAESFEGSCLKKNISIELVFLERETYVSADMGKIQQVLYNLLDNAIKFSHHDSEICVRTEEKGEKVLVSVKDYGIGIPKESQKKVWERFYKTDASRGKDKKGTGLGLSITREIISVHNENINLISTEGIGSEFIFSLPRVEPEEA</sequence>
<dbReference type="GO" id="GO:0005886">
    <property type="term" value="C:plasma membrane"/>
    <property type="evidence" value="ECO:0007669"/>
    <property type="project" value="UniProtKB-SubCell"/>
</dbReference>
<protein>
    <recommendedName>
        <fullName evidence="3">histidine kinase</fullName>
        <ecNumber evidence="3">2.7.13.3</ecNumber>
    </recommendedName>
</protein>
<feature type="domain" description="Histidine kinase" evidence="15">
    <location>
        <begin position="252"/>
        <end position="469"/>
    </location>
</feature>
<dbReference type="CDD" id="cd00082">
    <property type="entry name" value="HisKA"/>
    <property type="match status" value="1"/>
</dbReference>
<accession>A0A0V8QGD5</accession>
<dbReference type="Pfam" id="PF00512">
    <property type="entry name" value="HisKA"/>
    <property type="match status" value="1"/>
</dbReference>
<dbReference type="SUPFAM" id="SSF47384">
    <property type="entry name" value="Homodimeric domain of signal transducing histidine kinase"/>
    <property type="match status" value="1"/>
</dbReference>
<dbReference type="PROSITE" id="PS50885">
    <property type="entry name" value="HAMP"/>
    <property type="match status" value="1"/>
</dbReference>
<dbReference type="InterPro" id="IPR050398">
    <property type="entry name" value="HssS/ArlS-like"/>
</dbReference>
<evidence type="ECO:0000256" key="14">
    <source>
        <dbReference type="SAM" id="Phobius"/>
    </source>
</evidence>
<comment type="catalytic activity">
    <reaction evidence="1">
        <text>ATP + protein L-histidine = ADP + protein N-phospho-L-histidine.</text>
        <dbReference type="EC" id="2.7.13.3"/>
    </reaction>
</comment>
<dbReference type="Gene3D" id="6.10.340.10">
    <property type="match status" value="1"/>
</dbReference>
<keyword evidence="18" id="KW-1185">Reference proteome</keyword>
<feature type="transmembrane region" description="Helical" evidence="14">
    <location>
        <begin position="171"/>
        <end position="192"/>
    </location>
</feature>
<dbReference type="EC" id="2.7.13.3" evidence="3"/>
<dbReference type="InterPro" id="IPR036097">
    <property type="entry name" value="HisK_dim/P_sf"/>
</dbReference>
<dbReference type="PANTHER" id="PTHR45528:SF1">
    <property type="entry name" value="SENSOR HISTIDINE KINASE CPXA"/>
    <property type="match status" value="1"/>
</dbReference>
<dbReference type="PANTHER" id="PTHR45528">
    <property type="entry name" value="SENSOR HISTIDINE KINASE CPXA"/>
    <property type="match status" value="1"/>
</dbReference>
<keyword evidence="7 14" id="KW-0812">Transmembrane</keyword>
<dbReference type="GO" id="GO:0005524">
    <property type="term" value="F:ATP binding"/>
    <property type="evidence" value="ECO:0007669"/>
    <property type="project" value="UniProtKB-KW"/>
</dbReference>
<evidence type="ECO:0000256" key="9">
    <source>
        <dbReference type="ARBA" id="ARBA00022777"/>
    </source>
</evidence>
<dbReference type="GO" id="GO:0000155">
    <property type="term" value="F:phosphorelay sensor kinase activity"/>
    <property type="evidence" value="ECO:0007669"/>
    <property type="project" value="InterPro"/>
</dbReference>
<dbReference type="SMART" id="SM00388">
    <property type="entry name" value="HisKA"/>
    <property type="match status" value="1"/>
</dbReference>
<dbReference type="InterPro" id="IPR004358">
    <property type="entry name" value="Sig_transdc_His_kin-like_C"/>
</dbReference>
<comment type="subcellular location">
    <subcellularLocation>
        <location evidence="2">Cell membrane</location>
        <topology evidence="2">Multi-pass membrane protein</topology>
    </subcellularLocation>
</comment>
<dbReference type="FunFam" id="1.10.287.130:FF:000001">
    <property type="entry name" value="Two-component sensor histidine kinase"/>
    <property type="match status" value="1"/>
</dbReference>
<keyword evidence="13 14" id="KW-0472">Membrane</keyword>
<keyword evidence="5" id="KW-0597">Phosphoprotein</keyword>
<evidence type="ECO:0000256" key="1">
    <source>
        <dbReference type="ARBA" id="ARBA00000085"/>
    </source>
</evidence>
<gene>
    <name evidence="17" type="ORF">ASU35_01410</name>
</gene>
<dbReference type="PROSITE" id="PS50109">
    <property type="entry name" value="HIS_KIN"/>
    <property type="match status" value="1"/>
</dbReference>
<evidence type="ECO:0000256" key="8">
    <source>
        <dbReference type="ARBA" id="ARBA00022741"/>
    </source>
</evidence>
<evidence type="ECO:0000259" key="16">
    <source>
        <dbReference type="PROSITE" id="PS50885"/>
    </source>
</evidence>
<dbReference type="PRINTS" id="PR00344">
    <property type="entry name" value="BCTRLSENSOR"/>
</dbReference>
<dbReference type="InterPro" id="IPR036890">
    <property type="entry name" value="HATPase_C_sf"/>
</dbReference>
<dbReference type="SMART" id="SM00304">
    <property type="entry name" value="HAMP"/>
    <property type="match status" value="1"/>
</dbReference>
<dbReference type="OrthoDB" id="9813151at2"/>
<evidence type="ECO:0000256" key="4">
    <source>
        <dbReference type="ARBA" id="ARBA00022475"/>
    </source>
</evidence>
<organism evidence="17 18">
    <name type="scientific">Acetivibrio ethanolgignens</name>
    <dbReference type="NCBI Taxonomy" id="290052"/>
    <lineage>
        <taxon>Bacteria</taxon>
        <taxon>Bacillati</taxon>
        <taxon>Bacillota</taxon>
        <taxon>Clostridia</taxon>
        <taxon>Eubacteriales</taxon>
        <taxon>Oscillospiraceae</taxon>
        <taxon>Acetivibrio</taxon>
    </lineage>
</organism>
<dbReference type="InterPro" id="IPR003661">
    <property type="entry name" value="HisK_dim/P_dom"/>
</dbReference>
<keyword evidence="12" id="KW-0902">Two-component regulatory system</keyword>
<keyword evidence="8" id="KW-0547">Nucleotide-binding</keyword>
<evidence type="ECO:0000259" key="15">
    <source>
        <dbReference type="PROSITE" id="PS50109"/>
    </source>
</evidence>
<reference evidence="17 18" key="1">
    <citation type="submission" date="2015-11" db="EMBL/GenBank/DDBJ databases">
        <title>Butyribacter intestini gen. nov., sp. nov., a butyric acid-producing bacterium of the family Lachnospiraceae isolated from the human faeces.</title>
        <authorList>
            <person name="Zou Y."/>
            <person name="Xue W."/>
            <person name="Luo G."/>
            <person name="Lv M."/>
        </authorList>
    </citation>
    <scope>NUCLEOTIDE SEQUENCE [LARGE SCALE GENOMIC DNA]</scope>
    <source>
        <strain evidence="17 18">ACET-33324</strain>
    </source>
</reference>
<dbReference type="SUPFAM" id="SSF158472">
    <property type="entry name" value="HAMP domain-like"/>
    <property type="match status" value="1"/>
</dbReference>
<dbReference type="Gene3D" id="1.10.287.130">
    <property type="match status" value="1"/>
</dbReference>
<evidence type="ECO:0000313" key="18">
    <source>
        <dbReference type="Proteomes" id="UP000054874"/>
    </source>
</evidence>
<dbReference type="EMBL" id="LNAM01000112">
    <property type="protein sequence ID" value="KSV59675.1"/>
    <property type="molecule type" value="Genomic_DNA"/>
</dbReference>
<dbReference type="InterPro" id="IPR005467">
    <property type="entry name" value="His_kinase_dom"/>
</dbReference>
<evidence type="ECO:0000256" key="12">
    <source>
        <dbReference type="ARBA" id="ARBA00023012"/>
    </source>
</evidence>
<evidence type="ECO:0000313" key="17">
    <source>
        <dbReference type="EMBL" id="KSV59675.1"/>
    </source>
</evidence>
<dbReference type="Proteomes" id="UP000054874">
    <property type="component" value="Unassembled WGS sequence"/>
</dbReference>
<evidence type="ECO:0000256" key="7">
    <source>
        <dbReference type="ARBA" id="ARBA00022692"/>
    </source>
</evidence>
<dbReference type="SUPFAM" id="SSF55874">
    <property type="entry name" value="ATPase domain of HSP90 chaperone/DNA topoisomerase II/histidine kinase"/>
    <property type="match status" value="1"/>
</dbReference>
<keyword evidence="9 17" id="KW-0418">Kinase</keyword>
<dbReference type="AlphaFoldDB" id="A0A0V8QGD5"/>
<evidence type="ECO:0000256" key="5">
    <source>
        <dbReference type="ARBA" id="ARBA00022553"/>
    </source>
</evidence>
<proteinExistence type="predicted"/>
<comment type="caution">
    <text evidence="17">The sequence shown here is derived from an EMBL/GenBank/DDBJ whole genome shotgun (WGS) entry which is preliminary data.</text>
</comment>
<dbReference type="CDD" id="cd00075">
    <property type="entry name" value="HATPase"/>
    <property type="match status" value="1"/>
</dbReference>
<dbReference type="InterPro" id="IPR003660">
    <property type="entry name" value="HAMP_dom"/>
</dbReference>
<evidence type="ECO:0000256" key="10">
    <source>
        <dbReference type="ARBA" id="ARBA00022840"/>
    </source>
</evidence>
<keyword evidence="10" id="KW-0067">ATP-binding</keyword>
<dbReference type="Pfam" id="PF02518">
    <property type="entry name" value="HATPase_c"/>
    <property type="match status" value="1"/>
</dbReference>
<name>A0A0V8QGD5_9FIRM</name>
<dbReference type="Gene3D" id="3.30.565.10">
    <property type="entry name" value="Histidine kinase-like ATPase, C-terminal domain"/>
    <property type="match status" value="1"/>
</dbReference>
<feature type="domain" description="HAMP" evidence="16">
    <location>
        <begin position="192"/>
        <end position="244"/>
    </location>
</feature>
<evidence type="ECO:0000256" key="6">
    <source>
        <dbReference type="ARBA" id="ARBA00022679"/>
    </source>
</evidence>
<evidence type="ECO:0000256" key="3">
    <source>
        <dbReference type="ARBA" id="ARBA00012438"/>
    </source>
</evidence>
<keyword evidence="4" id="KW-1003">Cell membrane</keyword>
<feature type="transmembrane region" description="Helical" evidence="14">
    <location>
        <begin position="6"/>
        <end position="27"/>
    </location>
</feature>